<reference evidence="2" key="1">
    <citation type="journal article" date="2021" name="IMA Fungus">
        <title>Genomic characterization of three marine fungi, including Emericellopsis atlantica sp. nov. with signatures of a generalist lifestyle and marine biomass degradation.</title>
        <authorList>
            <person name="Hagestad O.C."/>
            <person name="Hou L."/>
            <person name="Andersen J.H."/>
            <person name="Hansen E.H."/>
            <person name="Altermark B."/>
            <person name="Li C."/>
            <person name="Kuhnert E."/>
            <person name="Cox R.J."/>
            <person name="Crous P.W."/>
            <person name="Spatafora J.W."/>
            <person name="Lail K."/>
            <person name="Amirebrahimi M."/>
            <person name="Lipzen A."/>
            <person name="Pangilinan J."/>
            <person name="Andreopoulos W."/>
            <person name="Hayes R.D."/>
            <person name="Ng V."/>
            <person name="Grigoriev I.V."/>
            <person name="Jackson S.A."/>
            <person name="Sutton T.D.S."/>
            <person name="Dobson A.D.W."/>
            <person name="Rama T."/>
        </authorList>
    </citation>
    <scope>NUCLEOTIDE SEQUENCE</scope>
    <source>
        <strain evidence="2">TS7</strain>
    </source>
</reference>
<dbReference type="SUPFAM" id="SSF48619">
    <property type="entry name" value="Phospholipase A2, PLA2"/>
    <property type="match status" value="1"/>
</dbReference>
<dbReference type="RefSeq" id="XP_046115259.1">
    <property type="nucleotide sequence ID" value="XM_046265322.1"/>
</dbReference>
<dbReference type="GO" id="GO:0004623">
    <property type="term" value="F:phospholipase A2 activity"/>
    <property type="evidence" value="ECO:0007669"/>
    <property type="project" value="InterPro"/>
</dbReference>
<keyword evidence="1" id="KW-0732">Signal</keyword>
<dbReference type="GO" id="GO:0006644">
    <property type="term" value="P:phospholipid metabolic process"/>
    <property type="evidence" value="ECO:0007669"/>
    <property type="project" value="InterPro"/>
</dbReference>
<proteinExistence type="predicted"/>
<evidence type="ECO:0000256" key="1">
    <source>
        <dbReference type="SAM" id="SignalP"/>
    </source>
</evidence>
<dbReference type="AlphaFoldDB" id="A0A9P7ZG31"/>
<organism evidence="2 3">
    <name type="scientific">Emericellopsis atlantica</name>
    <dbReference type="NCBI Taxonomy" id="2614577"/>
    <lineage>
        <taxon>Eukaryota</taxon>
        <taxon>Fungi</taxon>
        <taxon>Dikarya</taxon>
        <taxon>Ascomycota</taxon>
        <taxon>Pezizomycotina</taxon>
        <taxon>Sordariomycetes</taxon>
        <taxon>Hypocreomycetidae</taxon>
        <taxon>Hypocreales</taxon>
        <taxon>Bionectriaceae</taxon>
        <taxon>Emericellopsis</taxon>
    </lineage>
</organism>
<name>A0A9P7ZG31_9HYPO</name>
<dbReference type="InterPro" id="IPR036444">
    <property type="entry name" value="PLipase_A2_dom_sf"/>
</dbReference>
<gene>
    <name evidence="2" type="ORF">F5Z01DRAFT_677078</name>
</gene>
<dbReference type="GeneID" id="70296225"/>
<dbReference type="Pfam" id="PF09056">
    <property type="entry name" value="Phospholip_A2_3"/>
    <property type="match status" value="1"/>
</dbReference>
<comment type="caution">
    <text evidence="2">The sequence shown here is derived from an EMBL/GenBank/DDBJ whole genome shotgun (WGS) entry which is preliminary data.</text>
</comment>
<evidence type="ECO:0000313" key="3">
    <source>
        <dbReference type="Proteomes" id="UP000887229"/>
    </source>
</evidence>
<feature type="chain" id="PRO_5040229841" evidence="1">
    <location>
        <begin position="18"/>
        <end position="186"/>
    </location>
</feature>
<keyword evidence="3" id="KW-1185">Reference proteome</keyword>
<accession>A0A9P7ZG31</accession>
<dbReference type="OrthoDB" id="5120271at2759"/>
<dbReference type="Gene3D" id="1.20.90.10">
    <property type="entry name" value="Phospholipase A2 domain"/>
    <property type="match status" value="1"/>
</dbReference>
<dbReference type="GO" id="GO:0050482">
    <property type="term" value="P:arachidonate secretion"/>
    <property type="evidence" value="ECO:0007669"/>
    <property type="project" value="InterPro"/>
</dbReference>
<dbReference type="InterPro" id="IPR015141">
    <property type="entry name" value="PLipase_A2_prok/fun"/>
</dbReference>
<dbReference type="EMBL" id="MU251269">
    <property type="protein sequence ID" value="KAG9251335.1"/>
    <property type="molecule type" value="Genomic_DNA"/>
</dbReference>
<dbReference type="PANTHER" id="PTHR40787">
    <property type="entry name" value="SECRETED PROTEIN"/>
    <property type="match status" value="1"/>
</dbReference>
<evidence type="ECO:0000313" key="2">
    <source>
        <dbReference type="EMBL" id="KAG9251335.1"/>
    </source>
</evidence>
<dbReference type="Proteomes" id="UP000887229">
    <property type="component" value="Unassembled WGS sequence"/>
</dbReference>
<dbReference type="PANTHER" id="PTHR40787:SF3">
    <property type="entry name" value="PROTEIN TRANSPORT PROTEIN SEC39"/>
    <property type="match status" value="1"/>
</dbReference>
<sequence>MKFSTITAFFLPAVAMASPVSPGSTVVKRQTAVTDELLFSISLPAFITRRNARDPPSLDWSSDSCSSSPDNPFGFPFDPACQRHDFGYRNYKAQSRFTDANKLRIDDNFKSDLYGQCAGEGAQGACEALANVYYQAVRWFGREAPATADTAAKVDAEEMPVEYKEAVAAYEAEVKKAQDEGKLPQL</sequence>
<feature type="signal peptide" evidence="1">
    <location>
        <begin position="1"/>
        <end position="17"/>
    </location>
</feature>
<protein>
    <submittedName>
        <fullName evidence="2">Phospholipase A2</fullName>
    </submittedName>
</protein>